<comment type="caution">
    <text evidence="1">The sequence shown here is derived from an EMBL/GenBank/DDBJ whole genome shotgun (WGS) entry which is preliminary data.</text>
</comment>
<sequence length="146" mass="15966">MGYLRRISTLLGFLRDVTSVDDEDDGSRAGESASCRPLTGFSAQAGVALQNLDAGPVVVSCSIGEGGVQGFRWYSRRLLVDEDGDVADEFLDEVSPIETSCMQELAAYSRFEIKSTARPARVRKLAFAMDGNIHPCVEYHGMLWLV</sequence>
<organism evidence="1 2">
    <name type="scientific">Platanthera zijinensis</name>
    <dbReference type="NCBI Taxonomy" id="2320716"/>
    <lineage>
        <taxon>Eukaryota</taxon>
        <taxon>Viridiplantae</taxon>
        <taxon>Streptophyta</taxon>
        <taxon>Embryophyta</taxon>
        <taxon>Tracheophyta</taxon>
        <taxon>Spermatophyta</taxon>
        <taxon>Magnoliopsida</taxon>
        <taxon>Liliopsida</taxon>
        <taxon>Asparagales</taxon>
        <taxon>Orchidaceae</taxon>
        <taxon>Orchidoideae</taxon>
        <taxon>Orchideae</taxon>
        <taxon>Orchidinae</taxon>
        <taxon>Platanthera</taxon>
    </lineage>
</organism>
<proteinExistence type="predicted"/>
<dbReference type="PANTHER" id="PTHR35750:SF1">
    <property type="entry name" value="PHOSPHOLIPID HYDROPEROXIDE GLUTATHIONE PEROXIDASE"/>
    <property type="match status" value="1"/>
</dbReference>
<accession>A0AAP0BNN7</accession>
<name>A0AAP0BNN7_9ASPA</name>
<dbReference type="Proteomes" id="UP001418222">
    <property type="component" value="Unassembled WGS sequence"/>
</dbReference>
<dbReference type="AlphaFoldDB" id="A0AAP0BNN7"/>
<protein>
    <submittedName>
        <fullName evidence="1">Uncharacterized protein</fullName>
    </submittedName>
</protein>
<reference evidence="1 2" key="1">
    <citation type="journal article" date="2022" name="Nat. Plants">
        <title>Genomes of leafy and leafless Platanthera orchids illuminate the evolution of mycoheterotrophy.</title>
        <authorList>
            <person name="Li M.H."/>
            <person name="Liu K.W."/>
            <person name="Li Z."/>
            <person name="Lu H.C."/>
            <person name="Ye Q.L."/>
            <person name="Zhang D."/>
            <person name="Wang J.Y."/>
            <person name="Li Y.F."/>
            <person name="Zhong Z.M."/>
            <person name="Liu X."/>
            <person name="Yu X."/>
            <person name="Liu D.K."/>
            <person name="Tu X.D."/>
            <person name="Liu B."/>
            <person name="Hao Y."/>
            <person name="Liao X.Y."/>
            <person name="Jiang Y.T."/>
            <person name="Sun W.H."/>
            <person name="Chen J."/>
            <person name="Chen Y.Q."/>
            <person name="Ai Y."/>
            <person name="Zhai J.W."/>
            <person name="Wu S.S."/>
            <person name="Zhou Z."/>
            <person name="Hsiao Y.Y."/>
            <person name="Wu W.L."/>
            <person name="Chen Y.Y."/>
            <person name="Lin Y.F."/>
            <person name="Hsu J.L."/>
            <person name="Li C.Y."/>
            <person name="Wang Z.W."/>
            <person name="Zhao X."/>
            <person name="Zhong W.Y."/>
            <person name="Ma X.K."/>
            <person name="Ma L."/>
            <person name="Huang J."/>
            <person name="Chen G.Z."/>
            <person name="Huang M.Z."/>
            <person name="Huang L."/>
            <person name="Peng D.H."/>
            <person name="Luo Y.B."/>
            <person name="Zou S.Q."/>
            <person name="Chen S.P."/>
            <person name="Lan S."/>
            <person name="Tsai W.C."/>
            <person name="Van de Peer Y."/>
            <person name="Liu Z.J."/>
        </authorList>
    </citation>
    <scope>NUCLEOTIDE SEQUENCE [LARGE SCALE GENOMIC DNA]</scope>
    <source>
        <strain evidence="1">Lor287</strain>
    </source>
</reference>
<dbReference type="EMBL" id="JBBWWQ010000006">
    <property type="protein sequence ID" value="KAK8944546.1"/>
    <property type="molecule type" value="Genomic_DNA"/>
</dbReference>
<evidence type="ECO:0000313" key="2">
    <source>
        <dbReference type="Proteomes" id="UP001418222"/>
    </source>
</evidence>
<evidence type="ECO:0000313" key="1">
    <source>
        <dbReference type="EMBL" id="KAK8944546.1"/>
    </source>
</evidence>
<gene>
    <name evidence="1" type="ORF">KSP39_PZI007810</name>
</gene>
<keyword evidence="2" id="KW-1185">Reference proteome</keyword>
<dbReference type="PANTHER" id="PTHR35750">
    <property type="entry name" value="PHOSPHOLIPID HYDROPEROXIDE GLUTATHIONE PEROXIDASE"/>
    <property type="match status" value="1"/>
</dbReference>